<evidence type="ECO:0000259" key="2">
    <source>
        <dbReference type="Pfam" id="PF04892"/>
    </source>
</evidence>
<dbReference type="PANTHER" id="PTHR28008">
    <property type="entry name" value="DOMAIN PROTEIN, PUTATIVE (AFU_ORTHOLOGUE AFUA_3G10980)-RELATED"/>
    <property type="match status" value="1"/>
</dbReference>
<evidence type="ECO:0000313" key="3">
    <source>
        <dbReference type="EMBL" id="MRX63379.1"/>
    </source>
</evidence>
<sequence length="116" mass="12902">MVFVTFSSLYSFEGDDLPSMNIPHADKIVHFTFYFVAMILGSLFLLELKSDRKDILKKIKFLAILLILFGIIIEVIQGTLTVARSGDVLDAVANSTGVALGFIAILSIFYRQRGLK</sequence>
<accession>A0A6I2ML88</accession>
<name>A0A6I2ML88_9FLAO</name>
<dbReference type="EMBL" id="WKJH01000002">
    <property type="protein sequence ID" value="MRX63379.1"/>
    <property type="molecule type" value="Genomic_DNA"/>
</dbReference>
<evidence type="ECO:0000256" key="1">
    <source>
        <dbReference type="SAM" id="Phobius"/>
    </source>
</evidence>
<protein>
    <submittedName>
        <fullName evidence="3">VanZ family protein</fullName>
    </submittedName>
</protein>
<keyword evidence="1" id="KW-0812">Transmembrane</keyword>
<dbReference type="Proteomes" id="UP000443153">
    <property type="component" value="Unassembled WGS sequence"/>
</dbReference>
<feature type="transmembrane region" description="Helical" evidence="1">
    <location>
        <begin position="92"/>
        <end position="110"/>
    </location>
</feature>
<feature type="domain" description="VanZ-like" evidence="2">
    <location>
        <begin position="22"/>
        <end position="106"/>
    </location>
</feature>
<dbReference type="PANTHER" id="PTHR28008:SF1">
    <property type="entry name" value="DOMAIN PROTEIN, PUTATIVE (AFU_ORTHOLOGUE AFUA_3G10980)-RELATED"/>
    <property type="match status" value="1"/>
</dbReference>
<gene>
    <name evidence="3" type="ORF">GJ691_04265</name>
</gene>
<proteinExistence type="predicted"/>
<keyword evidence="1" id="KW-1133">Transmembrane helix</keyword>
<dbReference type="Pfam" id="PF04892">
    <property type="entry name" value="VanZ"/>
    <property type="match status" value="1"/>
</dbReference>
<keyword evidence="4" id="KW-1185">Reference proteome</keyword>
<reference evidence="3 4" key="1">
    <citation type="submission" date="2019-11" db="EMBL/GenBank/DDBJ databases">
        <title>Maribacter lutea sp. nov., a marine bacterium isolated from intertidal sand.</title>
        <authorList>
            <person name="Liu A."/>
        </authorList>
    </citation>
    <scope>NUCLEOTIDE SEQUENCE [LARGE SCALE GENOMIC DNA]</scope>
    <source>
        <strain evidence="3 4">RZ05</strain>
    </source>
</reference>
<dbReference type="OrthoDB" id="5472246at2"/>
<keyword evidence="1" id="KW-0472">Membrane</keyword>
<feature type="transmembrane region" description="Helical" evidence="1">
    <location>
        <begin position="60"/>
        <end position="80"/>
    </location>
</feature>
<dbReference type="InterPro" id="IPR006976">
    <property type="entry name" value="VanZ-like"/>
</dbReference>
<evidence type="ECO:0000313" key="4">
    <source>
        <dbReference type="Proteomes" id="UP000443153"/>
    </source>
</evidence>
<dbReference type="RefSeq" id="WP_154364737.1">
    <property type="nucleotide sequence ID" value="NZ_WKJH01000002.1"/>
</dbReference>
<dbReference type="NCBIfam" id="NF037970">
    <property type="entry name" value="vanZ_1"/>
    <property type="match status" value="1"/>
</dbReference>
<dbReference type="AlphaFoldDB" id="A0A6I2ML88"/>
<organism evidence="3 4">
    <name type="scientific">Maribacter luteus</name>
    <dbReference type="NCBI Taxonomy" id="2594478"/>
    <lineage>
        <taxon>Bacteria</taxon>
        <taxon>Pseudomonadati</taxon>
        <taxon>Bacteroidota</taxon>
        <taxon>Flavobacteriia</taxon>
        <taxon>Flavobacteriales</taxon>
        <taxon>Flavobacteriaceae</taxon>
        <taxon>Maribacter</taxon>
    </lineage>
</organism>
<feature type="transmembrane region" description="Helical" evidence="1">
    <location>
        <begin position="28"/>
        <end position="48"/>
    </location>
</feature>
<comment type="caution">
    <text evidence="3">The sequence shown here is derived from an EMBL/GenBank/DDBJ whole genome shotgun (WGS) entry which is preliminary data.</text>
</comment>